<evidence type="ECO:0000313" key="3">
    <source>
        <dbReference type="Proteomes" id="UP001286456"/>
    </source>
</evidence>
<name>A0AAE0J3B8_9PEZI</name>
<dbReference type="AlphaFoldDB" id="A0AAE0J3B8"/>
<keyword evidence="3" id="KW-1185">Reference proteome</keyword>
<evidence type="ECO:0000313" key="2">
    <source>
        <dbReference type="EMBL" id="KAK3335757.1"/>
    </source>
</evidence>
<feature type="region of interest" description="Disordered" evidence="1">
    <location>
        <begin position="168"/>
        <end position="205"/>
    </location>
</feature>
<gene>
    <name evidence="2" type="ORF">B0T19DRAFT_17458</name>
</gene>
<reference evidence="2" key="2">
    <citation type="submission" date="2023-06" db="EMBL/GenBank/DDBJ databases">
        <authorList>
            <consortium name="Lawrence Berkeley National Laboratory"/>
            <person name="Haridas S."/>
            <person name="Hensen N."/>
            <person name="Bonometti L."/>
            <person name="Westerberg I."/>
            <person name="Brannstrom I.O."/>
            <person name="Guillou S."/>
            <person name="Cros-Aarteil S."/>
            <person name="Calhoun S."/>
            <person name="Kuo A."/>
            <person name="Mondo S."/>
            <person name="Pangilinan J."/>
            <person name="Riley R."/>
            <person name="Labutti K."/>
            <person name="Andreopoulos B."/>
            <person name="Lipzen A."/>
            <person name="Chen C."/>
            <person name="Yanf M."/>
            <person name="Daum C."/>
            <person name="Ng V."/>
            <person name="Clum A."/>
            <person name="Steindorff A."/>
            <person name="Ohm R."/>
            <person name="Martin F."/>
            <person name="Silar P."/>
            <person name="Natvig D."/>
            <person name="Lalanne C."/>
            <person name="Gautier V."/>
            <person name="Ament-Velasquez S.L."/>
            <person name="Kruys A."/>
            <person name="Hutchinson M.I."/>
            <person name="Powell A.J."/>
            <person name="Barry K."/>
            <person name="Miller A.N."/>
            <person name="Grigoriev I.V."/>
            <person name="Debuchy R."/>
            <person name="Gladieux P."/>
            <person name="Thoren M.H."/>
            <person name="Johannesson H."/>
        </authorList>
    </citation>
    <scope>NUCLEOTIDE SEQUENCE</scope>
    <source>
        <strain evidence="2">SMH4131-1</strain>
    </source>
</reference>
<protein>
    <submittedName>
        <fullName evidence="2">Uncharacterized protein</fullName>
    </submittedName>
</protein>
<evidence type="ECO:0000256" key="1">
    <source>
        <dbReference type="SAM" id="MobiDB-lite"/>
    </source>
</evidence>
<dbReference type="EMBL" id="JAUEPO010000001">
    <property type="protein sequence ID" value="KAK3335757.1"/>
    <property type="molecule type" value="Genomic_DNA"/>
</dbReference>
<sequence>MAPAANTSKTRRVPGSRTVRPNQDSDNEFDAYERRLKAAGAARNRLKKASEDREKKRKALAAAYRSVLAKIHSRVQQFIKKYQNLQSAIHASRLRRLVKAADLRDEKLRALARKLVDLQLITYNHGTQFRALYAGRHADITATVPEPVKPSVNDTKLKANQLKGILKHKDNQALPNHPRTNQAHAKQGRPAQADGKGKGNTPTVS</sequence>
<organism evidence="2 3">
    <name type="scientific">Cercophora scortea</name>
    <dbReference type="NCBI Taxonomy" id="314031"/>
    <lineage>
        <taxon>Eukaryota</taxon>
        <taxon>Fungi</taxon>
        <taxon>Dikarya</taxon>
        <taxon>Ascomycota</taxon>
        <taxon>Pezizomycotina</taxon>
        <taxon>Sordariomycetes</taxon>
        <taxon>Sordariomycetidae</taxon>
        <taxon>Sordariales</taxon>
        <taxon>Lasiosphaeriaceae</taxon>
        <taxon>Cercophora</taxon>
    </lineage>
</organism>
<reference evidence="2" key="1">
    <citation type="journal article" date="2023" name="Mol. Phylogenet. Evol.">
        <title>Genome-scale phylogeny and comparative genomics of the fungal order Sordariales.</title>
        <authorList>
            <person name="Hensen N."/>
            <person name="Bonometti L."/>
            <person name="Westerberg I."/>
            <person name="Brannstrom I.O."/>
            <person name="Guillou S."/>
            <person name="Cros-Aarteil S."/>
            <person name="Calhoun S."/>
            <person name="Haridas S."/>
            <person name="Kuo A."/>
            <person name="Mondo S."/>
            <person name="Pangilinan J."/>
            <person name="Riley R."/>
            <person name="LaButti K."/>
            <person name="Andreopoulos B."/>
            <person name="Lipzen A."/>
            <person name="Chen C."/>
            <person name="Yan M."/>
            <person name="Daum C."/>
            <person name="Ng V."/>
            <person name="Clum A."/>
            <person name="Steindorff A."/>
            <person name="Ohm R.A."/>
            <person name="Martin F."/>
            <person name="Silar P."/>
            <person name="Natvig D.O."/>
            <person name="Lalanne C."/>
            <person name="Gautier V."/>
            <person name="Ament-Velasquez S.L."/>
            <person name="Kruys A."/>
            <person name="Hutchinson M.I."/>
            <person name="Powell A.J."/>
            <person name="Barry K."/>
            <person name="Miller A.N."/>
            <person name="Grigoriev I.V."/>
            <person name="Debuchy R."/>
            <person name="Gladieux P."/>
            <person name="Hiltunen Thoren M."/>
            <person name="Johannesson H."/>
        </authorList>
    </citation>
    <scope>NUCLEOTIDE SEQUENCE</scope>
    <source>
        <strain evidence="2">SMH4131-1</strain>
    </source>
</reference>
<dbReference type="Proteomes" id="UP001286456">
    <property type="component" value="Unassembled WGS sequence"/>
</dbReference>
<proteinExistence type="predicted"/>
<accession>A0AAE0J3B8</accession>
<feature type="region of interest" description="Disordered" evidence="1">
    <location>
        <begin position="1"/>
        <end position="30"/>
    </location>
</feature>
<comment type="caution">
    <text evidence="2">The sequence shown here is derived from an EMBL/GenBank/DDBJ whole genome shotgun (WGS) entry which is preliminary data.</text>
</comment>